<evidence type="ECO:0000313" key="1">
    <source>
        <dbReference type="EMBL" id="CAI9288547.1"/>
    </source>
</evidence>
<dbReference type="AlphaFoldDB" id="A0AA35ZB33"/>
<dbReference type="Proteomes" id="UP001177003">
    <property type="component" value="Chromosome 5"/>
</dbReference>
<keyword evidence="2" id="KW-1185">Reference proteome</keyword>
<accession>A0AA35ZB33</accession>
<name>A0AA35ZB33_LACSI</name>
<organism evidence="1 2">
    <name type="scientific">Lactuca saligna</name>
    <name type="common">Willowleaf lettuce</name>
    <dbReference type="NCBI Taxonomy" id="75948"/>
    <lineage>
        <taxon>Eukaryota</taxon>
        <taxon>Viridiplantae</taxon>
        <taxon>Streptophyta</taxon>
        <taxon>Embryophyta</taxon>
        <taxon>Tracheophyta</taxon>
        <taxon>Spermatophyta</taxon>
        <taxon>Magnoliopsida</taxon>
        <taxon>eudicotyledons</taxon>
        <taxon>Gunneridae</taxon>
        <taxon>Pentapetalae</taxon>
        <taxon>asterids</taxon>
        <taxon>campanulids</taxon>
        <taxon>Asterales</taxon>
        <taxon>Asteraceae</taxon>
        <taxon>Cichorioideae</taxon>
        <taxon>Cichorieae</taxon>
        <taxon>Lactucinae</taxon>
        <taxon>Lactuca</taxon>
    </lineage>
</organism>
<proteinExistence type="predicted"/>
<protein>
    <submittedName>
        <fullName evidence="1">Uncharacterized protein</fullName>
    </submittedName>
</protein>
<dbReference type="EMBL" id="OX465081">
    <property type="protein sequence ID" value="CAI9288547.1"/>
    <property type="molecule type" value="Genomic_DNA"/>
</dbReference>
<reference evidence="1" key="1">
    <citation type="submission" date="2023-04" db="EMBL/GenBank/DDBJ databases">
        <authorList>
            <person name="Vijverberg K."/>
            <person name="Xiong W."/>
            <person name="Schranz E."/>
        </authorList>
    </citation>
    <scope>NUCLEOTIDE SEQUENCE</scope>
</reference>
<gene>
    <name evidence="1" type="ORF">LSALG_LOCUS27843</name>
</gene>
<evidence type="ECO:0000313" key="2">
    <source>
        <dbReference type="Proteomes" id="UP001177003"/>
    </source>
</evidence>
<sequence>MTHTIERCRLLIRFSPPPPLSGISIRVESTSFPLHFLLRRNNTTRTQERIFVGITEDLNGLVGDVEYRFGKWKDSTRLLHLDDKHAYKAFDEMSDPIKVYQIISTRKIVQKTVHDTY</sequence>